<dbReference type="RefSeq" id="WP_131305288.1">
    <property type="nucleotide sequence ID" value="NZ_SJFN01000002.1"/>
</dbReference>
<gene>
    <name evidence="2" type="ORF">EYW49_01635</name>
</gene>
<proteinExistence type="predicted"/>
<dbReference type="OrthoDB" id="8454422at2"/>
<accession>A0A4Q9VWY9</accession>
<dbReference type="AlphaFoldDB" id="A0A4Q9VWY9"/>
<evidence type="ECO:0000313" key="2">
    <source>
        <dbReference type="EMBL" id="TBW40880.1"/>
    </source>
</evidence>
<evidence type="ECO:0000313" key="3">
    <source>
        <dbReference type="Proteomes" id="UP000292781"/>
    </source>
</evidence>
<sequence length="81" mass="8704">MTGNDRTPTRPSADGMSRTLGECPPGRDPAQFSPVLESRIVAMRALLGRMRPQSDAEALQALRSAFPDASLADRVAALSHR</sequence>
<name>A0A4Q9VWY9_9HYPH</name>
<organism evidence="2 3">
    <name type="scientific">Siculibacillus lacustris</name>
    <dbReference type="NCBI Taxonomy" id="1549641"/>
    <lineage>
        <taxon>Bacteria</taxon>
        <taxon>Pseudomonadati</taxon>
        <taxon>Pseudomonadota</taxon>
        <taxon>Alphaproteobacteria</taxon>
        <taxon>Hyphomicrobiales</taxon>
        <taxon>Ancalomicrobiaceae</taxon>
        <taxon>Siculibacillus</taxon>
    </lineage>
</organism>
<reference evidence="2 3" key="1">
    <citation type="submission" date="2019-02" db="EMBL/GenBank/DDBJ databases">
        <title>Siculibacillus lacustris gen. nov., sp. nov., a new rosette-forming bacterium isolated from a freshwater crater lake (Lake St. Ana, Romania).</title>
        <authorList>
            <person name="Felfoldi T."/>
            <person name="Marton Z."/>
            <person name="Szabo A."/>
            <person name="Mentes A."/>
            <person name="Boka K."/>
            <person name="Marialigeti K."/>
            <person name="Mathe I."/>
            <person name="Koncz M."/>
            <person name="Schumann P."/>
            <person name="Toth E."/>
        </authorList>
    </citation>
    <scope>NUCLEOTIDE SEQUENCE [LARGE SCALE GENOMIC DNA]</scope>
    <source>
        <strain evidence="2 3">SA-279</strain>
    </source>
</reference>
<keyword evidence="3" id="KW-1185">Reference proteome</keyword>
<feature type="compositionally biased region" description="Polar residues" evidence="1">
    <location>
        <begin position="1"/>
        <end position="10"/>
    </location>
</feature>
<protein>
    <submittedName>
        <fullName evidence="2">Uncharacterized protein</fullName>
    </submittedName>
</protein>
<dbReference type="EMBL" id="SJFN01000002">
    <property type="protein sequence ID" value="TBW40880.1"/>
    <property type="molecule type" value="Genomic_DNA"/>
</dbReference>
<evidence type="ECO:0000256" key="1">
    <source>
        <dbReference type="SAM" id="MobiDB-lite"/>
    </source>
</evidence>
<dbReference type="Proteomes" id="UP000292781">
    <property type="component" value="Unassembled WGS sequence"/>
</dbReference>
<comment type="caution">
    <text evidence="2">The sequence shown here is derived from an EMBL/GenBank/DDBJ whole genome shotgun (WGS) entry which is preliminary data.</text>
</comment>
<feature type="region of interest" description="Disordered" evidence="1">
    <location>
        <begin position="1"/>
        <end position="32"/>
    </location>
</feature>